<evidence type="ECO:0000313" key="3">
    <source>
        <dbReference type="EMBL" id="KAF2791170.1"/>
    </source>
</evidence>
<evidence type="ECO:0000256" key="1">
    <source>
        <dbReference type="ARBA" id="ARBA00022723"/>
    </source>
</evidence>
<dbReference type="Pfam" id="PF07883">
    <property type="entry name" value="Cupin_2"/>
    <property type="match status" value="1"/>
</dbReference>
<accession>A0A6A6X3U6</accession>
<dbReference type="InterPro" id="IPR051610">
    <property type="entry name" value="GPI/OXD"/>
</dbReference>
<organism evidence="3 4">
    <name type="scientific">Melanomma pulvis-pyrius CBS 109.77</name>
    <dbReference type="NCBI Taxonomy" id="1314802"/>
    <lineage>
        <taxon>Eukaryota</taxon>
        <taxon>Fungi</taxon>
        <taxon>Dikarya</taxon>
        <taxon>Ascomycota</taxon>
        <taxon>Pezizomycotina</taxon>
        <taxon>Dothideomycetes</taxon>
        <taxon>Pleosporomycetidae</taxon>
        <taxon>Pleosporales</taxon>
        <taxon>Melanommataceae</taxon>
        <taxon>Melanomma</taxon>
    </lineage>
</organism>
<dbReference type="Proteomes" id="UP000799757">
    <property type="component" value="Unassembled WGS sequence"/>
</dbReference>
<evidence type="ECO:0000313" key="4">
    <source>
        <dbReference type="Proteomes" id="UP000799757"/>
    </source>
</evidence>
<reference evidence="3" key="1">
    <citation type="journal article" date="2020" name="Stud. Mycol.">
        <title>101 Dothideomycetes genomes: a test case for predicting lifestyles and emergence of pathogens.</title>
        <authorList>
            <person name="Haridas S."/>
            <person name="Albert R."/>
            <person name="Binder M."/>
            <person name="Bloem J."/>
            <person name="Labutti K."/>
            <person name="Salamov A."/>
            <person name="Andreopoulos B."/>
            <person name="Baker S."/>
            <person name="Barry K."/>
            <person name="Bills G."/>
            <person name="Bluhm B."/>
            <person name="Cannon C."/>
            <person name="Castanera R."/>
            <person name="Culley D."/>
            <person name="Daum C."/>
            <person name="Ezra D."/>
            <person name="Gonzalez J."/>
            <person name="Henrissat B."/>
            <person name="Kuo A."/>
            <person name="Liang C."/>
            <person name="Lipzen A."/>
            <person name="Lutzoni F."/>
            <person name="Magnuson J."/>
            <person name="Mondo S."/>
            <person name="Nolan M."/>
            <person name="Ohm R."/>
            <person name="Pangilinan J."/>
            <person name="Park H.-J."/>
            <person name="Ramirez L."/>
            <person name="Alfaro M."/>
            <person name="Sun H."/>
            <person name="Tritt A."/>
            <person name="Yoshinaga Y."/>
            <person name="Zwiers L.-H."/>
            <person name="Turgeon B."/>
            <person name="Goodwin S."/>
            <person name="Spatafora J."/>
            <person name="Crous P."/>
            <person name="Grigoriev I."/>
        </authorList>
    </citation>
    <scope>NUCLEOTIDE SEQUENCE</scope>
    <source>
        <strain evidence="3">CBS 109.77</strain>
    </source>
</reference>
<dbReference type="InterPro" id="IPR013096">
    <property type="entry name" value="Cupin_2"/>
</dbReference>
<dbReference type="PANTHER" id="PTHR35848:SF6">
    <property type="entry name" value="CUPIN TYPE-2 DOMAIN-CONTAINING PROTEIN"/>
    <property type="match status" value="1"/>
</dbReference>
<keyword evidence="4" id="KW-1185">Reference proteome</keyword>
<keyword evidence="1" id="KW-0479">Metal-binding</keyword>
<feature type="domain" description="Cupin type-2" evidence="2">
    <location>
        <begin position="58"/>
        <end position="119"/>
    </location>
</feature>
<evidence type="ECO:0000259" key="2">
    <source>
        <dbReference type="Pfam" id="PF07883"/>
    </source>
</evidence>
<sequence length="140" mass="15096">IKPVVLHTPTISALPAESFPAPAAPSISPFGDVTWRTLLTASKTPSDTFVSGIGSCRPKGGFLALHRHTHAEIYYVIDGSGVVHVEGEEYEVRKGSVVFIPGDAVHGVVNRGAEADGELRWLYVFAARDFGDVVYRFEGE</sequence>
<name>A0A6A6X3U6_9PLEO</name>
<dbReference type="AlphaFoldDB" id="A0A6A6X3U6"/>
<proteinExistence type="predicted"/>
<dbReference type="EMBL" id="MU002034">
    <property type="protein sequence ID" value="KAF2791170.1"/>
    <property type="molecule type" value="Genomic_DNA"/>
</dbReference>
<dbReference type="InterPro" id="IPR011051">
    <property type="entry name" value="RmlC_Cupin_sf"/>
</dbReference>
<gene>
    <name evidence="3" type="ORF">K505DRAFT_207194</name>
</gene>
<dbReference type="PANTHER" id="PTHR35848">
    <property type="entry name" value="OXALATE-BINDING PROTEIN"/>
    <property type="match status" value="1"/>
</dbReference>
<feature type="non-terminal residue" evidence="3">
    <location>
        <position position="1"/>
    </location>
</feature>
<dbReference type="GO" id="GO:0046872">
    <property type="term" value="F:metal ion binding"/>
    <property type="evidence" value="ECO:0007669"/>
    <property type="project" value="UniProtKB-KW"/>
</dbReference>
<dbReference type="SUPFAM" id="SSF51182">
    <property type="entry name" value="RmlC-like cupins"/>
    <property type="match status" value="1"/>
</dbReference>
<protein>
    <submittedName>
        <fullName evidence="3">RmlC-like cupin</fullName>
    </submittedName>
</protein>
<dbReference type="OrthoDB" id="445803at2759"/>
<feature type="non-terminal residue" evidence="3">
    <location>
        <position position="140"/>
    </location>
</feature>
<dbReference type="Gene3D" id="2.60.120.10">
    <property type="entry name" value="Jelly Rolls"/>
    <property type="match status" value="1"/>
</dbReference>
<dbReference type="InterPro" id="IPR014710">
    <property type="entry name" value="RmlC-like_jellyroll"/>
</dbReference>